<dbReference type="WBParaSite" id="HDID_0000306701-mRNA-1">
    <property type="protein sequence ID" value="HDID_0000306701-mRNA-1"/>
    <property type="gene ID" value="HDID_0000306701"/>
</dbReference>
<dbReference type="GO" id="GO:0032968">
    <property type="term" value="P:positive regulation of transcription elongation by RNA polymerase II"/>
    <property type="evidence" value="ECO:0007669"/>
    <property type="project" value="TreeGrafter"/>
</dbReference>
<feature type="compositionally biased region" description="Acidic residues" evidence="1">
    <location>
        <begin position="159"/>
        <end position="168"/>
    </location>
</feature>
<name>A0A0R3SE89_HYMDI</name>
<dbReference type="GO" id="GO:0016593">
    <property type="term" value="C:Cdc73/Paf1 complex"/>
    <property type="evidence" value="ECO:0007669"/>
    <property type="project" value="InterPro"/>
</dbReference>
<dbReference type="OrthoDB" id="20844at2759"/>
<gene>
    <name evidence="2" type="ORF">HDID_LOCUS3065</name>
</gene>
<dbReference type="PANTHER" id="PTHR23146">
    <property type="entry name" value="LEO1 PROTEIN"/>
    <property type="match status" value="1"/>
</dbReference>
<evidence type="ECO:0000313" key="3">
    <source>
        <dbReference type="Proteomes" id="UP000274504"/>
    </source>
</evidence>
<sequence length="466" mass="52575">MSDLSSPASSFSSDLDKEKGISVQIYYIFLPARSNKSYDTDASHRQINQRDIFGSDTESENSDDDVPQQSHQHQSTHLSLDEDSNAYSNAESAKRPVPATISAHDILGSDSDEDVDEGQNEVSRRPLGAATPDVSSDGSLLGSSKRQIEVHEDEEKQEQANSEEDEGENNNQNQTTVDTEADNDDYRIAADFPPIRADLGRDMYLVKMPNFLSVETRPFDPAYYEGELDEDEVLDEEGRTRLKLKVENTIRWRTVKNVKGETEVESNARMVKWSDGSFSLHLGDEIIDVHKIDITSDYNHLFIREDRGLQCQAVFKNKLTFRPHSTDSFTHRKMTLSLADKSSKTQKILTLVGANPEVERAEQIRKEEESLKRAIRQESMQRRQRERQMAAASARHRRSVFDSPMDSDEDTGVSLNAIKRNAKAGLLASTSRNRAPSSYSDEDSGSDLSDTRRRKKARISDEDDSD</sequence>
<dbReference type="InterPro" id="IPR007149">
    <property type="entry name" value="Leo1"/>
</dbReference>
<reference evidence="4" key="1">
    <citation type="submission" date="2017-02" db="UniProtKB">
        <authorList>
            <consortium name="WormBaseParasite"/>
        </authorList>
    </citation>
    <scope>IDENTIFICATION</scope>
</reference>
<feature type="compositionally biased region" description="Polar residues" evidence="1">
    <location>
        <begin position="428"/>
        <end position="439"/>
    </location>
</feature>
<dbReference type="AlphaFoldDB" id="A0A0R3SE89"/>
<reference evidence="2 3" key="2">
    <citation type="submission" date="2018-11" db="EMBL/GenBank/DDBJ databases">
        <authorList>
            <consortium name="Pathogen Informatics"/>
        </authorList>
    </citation>
    <scope>NUCLEOTIDE SEQUENCE [LARGE SCALE GENOMIC DNA]</scope>
</reference>
<dbReference type="GO" id="GO:0006368">
    <property type="term" value="P:transcription elongation by RNA polymerase II"/>
    <property type="evidence" value="ECO:0007669"/>
    <property type="project" value="InterPro"/>
</dbReference>
<dbReference type="PANTHER" id="PTHR23146:SF0">
    <property type="entry name" value="RNA POLYMERASE-ASSOCIATED PROTEIN LEO1"/>
    <property type="match status" value="1"/>
</dbReference>
<evidence type="ECO:0000313" key="4">
    <source>
        <dbReference type="WBParaSite" id="HDID_0000306701-mRNA-1"/>
    </source>
</evidence>
<evidence type="ECO:0000256" key="1">
    <source>
        <dbReference type="SAM" id="MobiDB-lite"/>
    </source>
</evidence>
<feature type="region of interest" description="Disordered" evidence="1">
    <location>
        <begin position="376"/>
        <end position="466"/>
    </location>
</feature>
<feature type="compositionally biased region" description="Basic and acidic residues" evidence="1">
    <location>
        <begin position="376"/>
        <end position="388"/>
    </location>
</feature>
<proteinExistence type="predicted"/>
<dbReference type="GO" id="GO:1990269">
    <property type="term" value="F:RNA polymerase II C-terminal domain phosphoserine binding"/>
    <property type="evidence" value="ECO:0007669"/>
    <property type="project" value="TreeGrafter"/>
</dbReference>
<organism evidence="4">
    <name type="scientific">Hymenolepis diminuta</name>
    <name type="common">Rat tapeworm</name>
    <dbReference type="NCBI Taxonomy" id="6216"/>
    <lineage>
        <taxon>Eukaryota</taxon>
        <taxon>Metazoa</taxon>
        <taxon>Spiralia</taxon>
        <taxon>Lophotrochozoa</taxon>
        <taxon>Platyhelminthes</taxon>
        <taxon>Cestoda</taxon>
        <taxon>Eucestoda</taxon>
        <taxon>Cyclophyllidea</taxon>
        <taxon>Hymenolepididae</taxon>
        <taxon>Hymenolepis</taxon>
    </lineage>
</organism>
<feature type="compositionally biased region" description="Acidic residues" evidence="1">
    <location>
        <begin position="57"/>
        <end position="66"/>
    </location>
</feature>
<evidence type="ECO:0000313" key="2">
    <source>
        <dbReference type="EMBL" id="VDL26939.1"/>
    </source>
</evidence>
<feature type="compositionally biased region" description="Low complexity" evidence="1">
    <location>
        <begin position="68"/>
        <end position="78"/>
    </location>
</feature>
<dbReference type="Proteomes" id="UP000274504">
    <property type="component" value="Unassembled WGS sequence"/>
</dbReference>
<dbReference type="STRING" id="6216.A0A0R3SE89"/>
<dbReference type="EMBL" id="UYSG01000864">
    <property type="protein sequence ID" value="VDL26939.1"/>
    <property type="molecule type" value="Genomic_DNA"/>
</dbReference>
<feature type="compositionally biased region" description="Low complexity" evidence="1">
    <location>
        <begin position="133"/>
        <end position="144"/>
    </location>
</feature>
<dbReference type="Pfam" id="PF04004">
    <property type="entry name" value="Leo1"/>
    <property type="match status" value="1"/>
</dbReference>
<protein>
    <submittedName>
        <fullName evidence="4">RNA polymerase-associated protein LEO1</fullName>
    </submittedName>
</protein>
<accession>A0A0R3SE89</accession>
<feature type="compositionally biased region" description="Basic and acidic residues" evidence="1">
    <location>
        <begin position="146"/>
        <end position="158"/>
    </location>
</feature>
<feature type="compositionally biased region" description="Acidic residues" evidence="1">
    <location>
        <begin position="110"/>
        <end position="119"/>
    </location>
</feature>
<feature type="region of interest" description="Disordered" evidence="1">
    <location>
        <begin position="37"/>
        <end position="186"/>
    </location>
</feature>